<dbReference type="Proteomes" id="UP001491310">
    <property type="component" value="Unassembled WGS sequence"/>
</dbReference>
<keyword evidence="2" id="KW-0411">Iron-sulfur</keyword>
<feature type="domain" description="2Fe-2S ferredoxin-type" evidence="4">
    <location>
        <begin position="1"/>
        <end position="79"/>
    </location>
</feature>
<dbReference type="PROSITE" id="PS00197">
    <property type="entry name" value="2FE2S_FER_1"/>
    <property type="match status" value="1"/>
</dbReference>
<dbReference type="Pfam" id="PF00111">
    <property type="entry name" value="Fer2"/>
    <property type="match status" value="1"/>
</dbReference>
<keyword evidence="1" id="KW-0479">Metal-binding</keyword>
<comment type="caution">
    <text evidence="5">The sequence shown here is derived from an EMBL/GenBank/DDBJ whole genome shotgun (WGS) entry which is preliminary data.</text>
</comment>
<keyword evidence="1" id="KW-0408">Iron</keyword>
<gene>
    <name evidence="5" type="ORF">WJX75_005173</name>
</gene>
<dbReference type="InterPro" id="IPR006058">
    <property type="entry name" value="2Fe2S_fd_BS"/>
</dbReference>
<evidence type="ECO:0000256" key="2">
    <source>
        <dbReference type="ARBA" id="ARBA00023014"/>
    </source>
</evidence>
<evidence type="ECO:0000313" key="5">
    <source>
        <dbReference type="EMBL" id="KAK9902122.1"/>
    </source>
</evidence>
<accession>A0ABR2YC65</accession>
<evidence type="ECO:0000256" key="3">
    <source>
        <dbReference type="ARBA" id="ARBA00034078"/>
    </source>
</evidence>
<sequence>MQDISIEGEPREPLTQVAERAGVHLETGCNTGSCGICEVEVRKFQETGVPSSVEAPAVVRACITKVPPGYSRIEISQLSDSIWGSDGWDT</sequence>
<evidence type="ECO:0000313" key="6">
    <source>
        <dbReference type="Proteomes" id="UP001491310"/>
    </source>
</evidence>
<proteinExistence type="predicted"/>
<evidence type="ECO:0000259" key="4">
    <source>
        <dbReference type="PROSITE" id="PS51085"/>
    </source>
</evidence>
<dbReference type="CDD" id="cd00207">
    <property type="entry name" value="fer2"/>
    <property type="match status" value="1"/>
</dbReference>
<keyword evidence="6" id="KW-1185">Reference proteome</keyword>
<dbReference type="InterPro" id="IPR036010">
    <property type="entry name" value="2Fe-2S_ferredoxin-like_sf"/>
</dbReference>
<dbReference type="PROSITE" id="PS51085">
    <property type="entry name" value="2FE2S_FER_2"/>
    <property type="match status" value="1"/>
</dbReference>
<reference evidence="5 6" key="1">
    <citation type="journal article" date="2024" name="Nat. Commun.">
        <title>Phylogenomics reveals the evolutionary origins of lichenization in chlorophyte algae.</title>
        <authorList>
            <person name="Puginier C."/>
            <person name="Libourel C."/>
            <person name="Otte J."/>
            <person name="Skaloud P."/>
            <person name="Haon M."/>
            <person name="Grisel S."/>
            <person name="Petersen M."/>
            <person name="Berrin J.G."/>
            <person name="Delaux P.M."/>
            <person name="Dal Grande F."/>
            <person name="Keller J."/>
        </authorList>
    </citation>
    <scope>NUCLEOTIDE SEQUENCE [LARGE SCALE GENOMIC DNA]</scope>
    <source>
        <strain evidence="5 6">SAG 216-7</strain>
    </source>
</reference>
<organism evidence="5 6">
    <name type="scientific">Coccomyxa subellipsoidea</name>
    <dbReference type="NCBI Taxonomy" id="248742"/>
    <lineage>
        <taxon>Eukaryota</taxon>
        <taxon>Viridiplantae</taxon>
        <taxon>Chlorophyta</taxon>
        <taxon>core chlorophytes</taxon>
        <taxon>Trebouxiophyceae</taxon>
        <taxon>Trebouxiophyceae incertae sedis</taxon>
        <taxon>Coccomyxaceae</taxon>
        <taxon>Coccomyxa</taxon>
    </lineage>
</organism>
<dbReference type="InterPro" id="IPR012675">
    <property type="entry name" value="Beta-grasp_dom_sf"/>
</dbReference>
<comment type="cofactor">
    <cofactor evidence="3">
        <name>[2Fe-2S] cluster</name>
        <dbReference type="ChEBI" id="CHEBI:190135"/>
    </cofactor>
</comment>
<dbReference type="InterPro" id="IPR001041">
    <property type="entry name" value="2Fe-2S_ferredoxin-type"/>
</dbReference>
<dbReference type="Gene3D" id="3.10.20.30">
    <property type="match status" value="1"/>
</dbReference>
<dbReference type="SUPFAM" id="SSF54292">
    <property type="entry name" value="2Fe-2S ferredoxin-like"/>
    <property type="match status" value="1"/>
</dbReference>
<dbReference type="EMBL" id="JALJOT010000016">
    <property type="protein sequence ID" value="KAK9902122.1"/>
    <property type="molecule type" value="Genomic_DNA"/>
</dbReference>
<keyword evidence="1" id="KW-0001">2Fe-2S</keyword>
<evidence type="ECO:0000256" key="1">
    <source>
        <dbReference type="ARBA" id="ARBA00022714"/>
    </source>
</evidence>
<protein>
    <recommendedName>
        <fullName evidence="4">2Fe-2S ferredoxin-type domain-containing protein</fullName>
    </recommendedName>
</protein>
<name>A0ABR2YC65_9CHLO</name>